<keyword evidence="3" id="KW-1185">Reference proteome</keyword>
<organism evidence="2 3">
    <name type="scientific">Datura stramonium</name>
    <name type="common">Jimsonweed</name>
    <name type="synonym">Common thornapple</name>
    <dbReference type="NCBI Taxonomy" id="4076"/>
    <lineage>
        <taxon>Eukaryota</taxon>
        <taxon>Viridiplantae</taxon>
        <taxon>Streptophyta</taxon>
        <taxon>Embryophyta</taxon>
        <taxon>Tracheophyta</taxon>
        <taxon>Spermatophyta</taxon>
        <taxon>Magnoliopsida</taxon>
        <taxon>eudicotyledons</taxon>
        <taxon>Gunneridae</taxon>
        <taxon>Pentapetalae</taxon>
        <taxon>asterids</taxon>
        <taxon>lamiids</taxon>
        <taxon>Solanales</taxon>
        <taxon>Solanaceae</taxon>
        <taxon>Solanoideae</taxon>
        <taxon>Datureae</taxon>
        <taxon>Datura</taxon>
    </lineage>
</organism>
<reference evidence="2 3" key="1">
    <citation type="journal article" date="2021" name="BMC Genomics">
        <title>Datura genome reveals duplications of psychoactive alkaloid biosynthetic genes and high mutation rate following tissue culture.</title>
        <authorList>
            <person name="Rajewski A."/>
            <person name="Carter-House D."/>
            <person name="Stajich J."/>
            <person name="Litt A."/>
        </authorList>
    </citation>
    <scope>NUCLEOTIDE SEQUENCE [LARGE SCALE GENOMIC DNA]</scope>
    <source>
        <strain evidence="2">AR-01</strain>
    </source>
</reference>
<name>A0ABS8W5L5_DATST</name>
<evidence type="ECO:0000313" key="3">
    <source>
        <dbReference type="Proteomes" id="UP000823775"/>
    </source>
</evidence>
<comment type="caution">
    <text evidence="2">The sequence shown here is derived from an EMBL/GenBank/DDBJ whole genome shotgun (WGS) entry which is preliminary data.</text>
</comment>
<evidence type="ECO:0000256" key="1">
    <source>
        <dbReference type="SAM" id="MobiDB-lite"/>
    </source>
</evidence>
<evidence type="ECO:0008006" key="4">
    <source>
        <dbReference type="Google" id="ProtNLM"/>
    </source>
</evidence>
<dbReference type="EMBL" id="JACEIK010006691">
    <property type="protein sequence ID" value="MCE2056162.1"/>
    <property type="molecule type" value="Genomic_DNA"/>
</dbReference>
<sequence>MSVVALLFLAARRGAGPARTIAFIVNRRPLDKGSRLWEKSFLCRALVKVVKRASGQVASRSSVGLPGRAGTNEEEHSTLRTRLANQSKSGQLLLNGVCEPSVLQNRTSGPPLKLPGLVPNQPFIQHCYNRSTHSSTGRSAFSVCYGFQPGSRRFGRLCPEPSRRHLLSLEKRLNSCEPLVSWRTAGEARRDPKAVANNHLVRGFPENPKVSLA</sequence>
<gene>
    <name evidence="2" type="ORF">HAX54_044137</name>
</gene>
<dbReference type="Proteomes" id="UP000823775">
    <property type="component" value="Unassembled WGS sequence"/>
</dbReference>
<accession>A0ABS8W5L5</accession>
<evidence type="ECO:0000313" key="2">
    <source>
        <dbReference type="EMBL" id="MCE2056162.1"/>
    </source>
</evidence>
<proteinExistence type="predicted"/>
<feature type="region of interest" description="Disordered" evidence="1">
    <location>
        <begin position="60"/>
        <end position="79"/>
    </location>
</feature>
<protein>
    <recommendedName>
        <fullName evidence="4">Secreted protein</fullName>
    </recommendedName>
</protein>